<evidence type="ECO:0000313" key="1">
    <source>
        <dbReference type="EMBL" id="KAI0065311.1"/>
    </source>
</evidence>
<proteinExistence type="predicted"/>
<keyword evidence="2" id="KW-1185">Reference proteome</keyword>
<organism evidence="1 2">
    <name type="scientific">Artomyces pyxidatus</name>
    <dbReference type="NCBI Taxonomy" id="48021"/>
    <lineage>
        <taxon>Eukaryota</taxon>
        <taxon>Fungi</taxon>
        <taxon>Dikarya</taxon>
        <taxon>Basidiomycota</taxon>
        <taxon>Agaricomycotina</taxon>
        <taxon>Agaricomycetes</taxon>
        <taxon>Russulales</taxon>
        <taxon>Auriscalpiaceae</taxon>
        <taxon>Artomyces</taxon>
    </lineage>
</organism>
<evidence type="ECO:0000313" key="2">
    <source>
        <dbReference type="Proteomes" id="UP000814140"/>
    </source>
</evidence>
<dbReference type="Proteomes" id="UP000814140">
    <property type="component" value="Unassembled WGS sequence"/>
</dbReference>
<comment type="caution">
    <text evidence="1">The sequence shown here is derived from an EMBL/GenBank/DDBJ whole genome shotgun (WGS) entry which is preliminary data.</text>
</comment>
<reference evidence="1" key="1">
    <citation type="submission" date="2021-03" db="EMBL/GenBank/DDBJ databases">
        <authorList>
            <consortium name="DOE Joint Genome Institute"/>
            <person name="Ahrendt S."/>
            <person name="Looney B.P."/>
            <person name="Miyauchi S."/>
            <person name="Morin E."/>
            <person name="Drula E."/>
            <person name="Courty P.E."/>
            <person name="Chicoki N."/>
            <person name="Fauchery L."/>
            <person name="Kohler A."/>
            <person name="Kuo A."/>
            <person name="Labutti K."/>
            <person name="Pangilinan J."/>
            <person name="Lipzen A."/>
            <person name="Riley R."/>
            <person name="Andreopoulos W."/>
            <person name="He G."/>
            <person name="Johnson J."/>
            <person name="Barry K.W."/>
            <person name="Grigoriev I.V."/>
            <person name="Nagy L."/>
            <person name="Hibbett D."/>
            <person name="Henrissat B."/>
            <person name="Matheny P.B."/>
            <person name="Labbe J."/>
            <person name="Martin F."/>
        </authorList>
    </citation>
    <scope>NUCLEOTIDE SEQUENCE</scope>
    <source>
        <strain evidence="1">HHB10654</strain>
    </source>
</reference>
<accession>A0ACB8TAW2</accession>
<gene>
    <name evidence="1" type="ORF">BV25DRAFT_1822469</name>
</gene>
<sequence>MNTTSHSKSSPVKRSTTGILAPQYNTPNDVFTTGLLTPQPSQLGIVADAAKTLISPPPEEDEVRPVSRQLPLHARAGSEPVTSLNYLQRAGPSSKRKRTAPLASALEEEEIDHGQQLPDVTPNPKPRKQKRRARFDDSSDDEGETSETARKRRAGSEGVRQKRQSHAVSPSNSGSRRAKSPSPTKASRRSPSLLKSPHGHNVNADYIPPLPSHSRHLISSRARSSTPIPVYEPPAERFTPPREVLVTPSRSTAPRVSKSSKRKTDGSARKVLKLVIKTEPPEIDLSKPAPPPSPTDDPLLLHGRLRRRSAMRSSPMINSRVTPPLDSTPPGPGSRPSPIARSQLDFSFVPMPESDDAPEEPVFDLAGAVDDPWSASDDDEEQFEEAGEYTGKFRMTSVPTKMDPPTSNTRERMEHWGRPISPFPLKRAKITSVPEQEDEDEEMEDVQEPVAGSSGGGGATQEADAQDLDTSHEAIDQPEQIDALDEQVAMDQDEDEVGPQSPEPDMQNRRTRSHSEESDGGRRETSPLVYSAPDANSDSESQREAGRHRDNSLDRQDERSQTSPKRSPSPRSSQPRGMSAEEEQEAVVIHREPSVEPQNGEGREDDPVVVEEEDEPMVEVEDEVNEEREGDSSDDESDLSMVKIVSDDPWAAARAAAILKEHDWDLIPKVERKRPSSHTVDALMRNARRAGVASAGVSKSSPSRRRSVGLVVGERVIMPGTPSMTLPQLLHEAESELIGSGESVRGTPTRFIPPTPHAFRTPSPALGRQYEPSGSTVVIDTDGPRDWTKDDWKILDACFTDARLEIGERWGGENGVLGDVDLVALDDVVDRFVELMGGPDVITALGPSWTRADLLTRARALQKKQRSGEVAPPTPSLRSTSVSSSTPTVPDFTPVHPARRLGHPMSQPKLSAPAFASHAVFSEKPKLPPSLMAPRYSHLMAEAVTVNRSDISKTRPSSAGTSDNTRSSTSSSDSSPPTWQTEPTRQESPATVGSRVKGFFFSYLPTLSKSKPGPKLREPARPGLPLPPPEILEKPRGPVNTPVREPAPKPPHPKEVVNLHHAPVLPSKIPQLPRQKPQRLVDLRPVSPVPEPTPAVQIPKGRRSSGGSVKDLVNSFEELDRSKAVEKEALQLRRQKSVGRLAGAGKPAWR</sequence>
<protein>
    <submittedName>
        <fullName evidence="1">Uncharacterized protein</fullName>
    </submittedName>
</protein>
<reference evidence="1" key="2">
    <citation type="journal article" date="2022" name="New Phytol.">
        <title>Evolutionary transition to the ectomycorrhizal habit in the genomes of a hyperdiverse lineage of mushroom-forming fungi.</title>
        <authorList>
            <person name="Looney B."/>
            <person name="Miyauchi S."/>
            <person name="Morin E."/>
            <person name="Drula E."/>
            <person name="Courty P.E."/>
            <person name="Kohler A."/>
            <person name="Kuo A."/>
            <person name="LaButti K."/>
            <person name="Pangilinan J."/>
            <person name="Lipzen A."/>
            <person name="Riley R."/>
            <person name="Andreopoulos W."/>
            <person name="He G."/>
            <person name="Johnson J."/>
            <person name="Nolan M."/>
            <person name="Tritt A."/>
            <person name="Barry K.W."/>
            <person name="Grigoriev I.V."/>
            <person name="Nagy L.G."/>
            <person name="Hibbett D."/>
            <person name="Henrissat B."/>
            <person name="Matheny P.B."/>
            <person name="Labbe J."/>
            <person name="Martin F.M."/>
        </authorList>
    </citation>
    <scope>NUCLEOTIDE SEQUENCE</scope>
    <source>
        <strain evidence="1">HHB10654</strain>
    </source>
</reference>
<dbReference type="EMBL" id="MU277196">
    <property type="protein sequence ID" value="KAI0065311.1"/>
    <property type="molecule type" value="Genomic_DNA"/>
</dbReference>
<name>A0ACB8TAW2_9AGAM</name>